<dbReference type="SUPFAM" id="SSF89447">
    <property type="entry name" value="AbrB/MazE/MraZ-like"/>
    <property type="match status" value="1"/>
</dbReference>
<dbReference type="GO" id="GO:0003700">
    <property type="term" value="F:DNA-binding transcription factor activity"/>
    <property type="evidence" value="ECO:0007669"/>
    <property type="project" value="InterPro"/>
</dbReference>
<gene>
    <name evidence="3" type="ORF">IMCC3135_33595</name>
</gene>
<dbReference type="RefSeq" id="WP_088922210.1">
    <property type="nucleotide sequence ID" value="NZ_CP018632.1"/>
</dbReference>
<evidence type="ECO:0000313" key="4">
    <source>
        <dbReference type="Proteomes" id="UP000250079"/>
    </source>
</evidence>
<evidence type="ECO:0000259" key="2">
    <source>
        <dbReference type="PROSITE" id="PS51740"/>
    </source>
</evidence>
<dbReference type="InterPro" id="IPR031848">
    <property type="entry name" value="PrlF_antitoxin"/>
</dbReference>
<proteinExistence type="predicted"/>
<accession>A0A2Z2P5H7</accession>
<keyword evidence="4" id="KW-1185">Reference proteome</keyword>
<evidence type="ECO:0000313" key="3">
    <source>
        <dbReference type="EMBL" id="ASJ76760.1"/>
    </source>
</evidence>
<organism evidence="3 4">
    <name type="scientific">Granulosicoccus antarcticus IMCC3135</name>
    <dbReference type="NCBI Taxonomy" id="1192854"/>
    <lineage>
        <taxon>Bacteria</taxon>
        <taxon>Pseudomonadati</taxon>
        <taxon>Pseudomonadota</taxon>
        <taxon>Gammaproteobacteria</taxon>
        <taxon>Chromatiales</taxon>
        <taxon>Granulosicoccaceae</taxon>
        <taxon>Granulosicoccus</taxon>
    </lineage>
</organism>
<dbReference type="EMBL" id="CP018632">
    <property type="protein sequence ID" value="ASJ76760.1"/>
    <property type="molecule type" value="Genomic_DNA"/>
</dbReference>
<dbReference type="GO" id="GO:0001558">
    <property type="term" value="P:regulation of cell growth"/>
    <property type="evidence" value="ECO:0007669"/>
    <property type="project" value="InterPro"/>
</dbReference>
<keyword evidence="1" id="KW-0238">DNA-binding</keyword>
<dbReference type="GO" id="GO:0003677">
    <property type="term" value="F:DNA binding"/>
    <property type="evidence" value="ECO:0007669"/>
    <property type="project" value="UniProtKB-UniRule"/>
</dbReference>
<feature type="domain" description="SpoVT-AbrB" evidence="2">
    <location>
        <begin position="1"/>
        <end position="47"/>
    </location>
</feature>
<dbReference type="GO" id="GO:0097351">
    <property type="term" value="F:toxin sequestering activity"/>
    <property type="evidence" value="ECO:0007669"/>
    <property type="project" value="InterPro"/>
</dbReference>
<dbReference type="InterPro" id="IPR037914">
    <property type="entry name" value="SpoVT-AbrB_sf"/>
</dbReference>
<dbReference type="Pfam" id="PF15937">
    <property type="entry name" value="PrlF_antitoxin"/>
    <property type="match status" value="1"/>
</dbReference>
<dbReference type="NCBIfam" id="TIGR01439">
    <property type="entry name" value="lp_hng_hel_AbrB"/>
    <property type="match status" value="1"/>
</dbReference>
<dbReference type="AlphaFoldDB" id="A0A2Z2P5H7"/>
<dbReference type="KEGG" id="gai:IMCC3135_33595"/>
<dbReference type="Gene3D" id="2.10.260.10">
    <property type="match status" value="1"/>
</dbReference>
<protein>
    <recommendedName>
        <fullName evidence="2">SpoVT-AbrB domain-containing protein</fullName>
    </recommendedName>
</protein>
<dbReference type="Proteomes" id="UP000250079">
    <property type="component" value="Chromosome"/>
</dbReference>
<dbReference type="SMART" id="SM00966">
    <property type="entry name" value="SpoVT_AbrB"/>
    <property type="match status" value="1"/>
</dbReference>
<name>A0A2Z2P5H7_9GAMM</name>
<dbReference type="OrthoDB" id="9809003at2"/>
<sequence>MAEAAITSKGQITIPAEIRKKMNLGPQDKVIFTLLPNGTTVMRAKNRSVTSLAGTIVTNKKKVAIKDMKMN</sequence>
<evidence type="ECO:0000256" key="1">
    <source>
        <dbReference type="PROSITE-ProRule" id="PRU01076"/>
    </source>
</evidence>
<dbReference type="InterPro" id="IPR007159">
    <property type="entry name" value="SpoVT-AbrB_dom"/>
</dbReference>
<reference evidence="3 4" key="1">
    <citation type="submission" date="2016-12" db="EMBL/GenBank/DDBJ databases">
        <authorList>
            <person name="Song W.-J."/>
            <person name="Kurnit D.M."/>
        </authorList>
    </citation>
    <scope>NUCLEOTIDE SEQUENCE [LARGE SCALE GENOMIC DNA]</scope>
    <source>
        <strain evidence="3 4">IMCC3135</strain>
    </source>
</reference>
<dbReference type="PROSITE" id="PS51740">
    <property type="entry name" value="SPOVT_ABRB"/>
    <property type="match status" value="1"/>
</dbReference>